<name>A0A922IA31_DERFA</name>
<dbReference type="Proteomes" id="UP000790347">
    <property type="component" value="Unassembled WGS sequence"/>
</dbReference>
<protein>
    <submittedName>
        <fullName evidence="2">Uncharacterized protein</fullName>
    </submittedName>
</protein>
<reference evidence="2" key="2">
    <citation type="journal article" date="2022" name="Res Sq">
        <title>Comparative Genomics Reveals Insights into the Divergent Evolution of Astigmatic Mites and Household Pest Adaptations.</title>
        <authorList>
            <person name="Xiong Q."/>
            <person name="Wan A.T.-Y."/>
            <person name="Liu X.-Y."/>
            <person name="Fung C.S.-H."/>
            <person name="Xiao X."/>
            <person name="Malainual N."/>
            <person name="Hou J."/>
            <person name="Wang L."/>
            <person name="Wang M."/>
            <person name="Yang K."/>
            <person name="Cui Y."/>
            <person name="Leung E."/>
            <person name="Nong W."/>
            <person name="Shin S.-K."/>
            <person name="Au S."/>
            <person name="Jeong K.Y."/>
            <person name="Chew F.T."/>
            <person name="Hui J."/>
            <person name="Leung T.F."/>
            <person name="Tungtrongchitr A."/>
            <person name="Zhong N."/>
            <person name="Liu Z."/>
            <person name="Tsui S."/>
        </authorList>
    </citation>
    <scope>NUCLEOTIDE SEQUENCE</scope>
    <source>
        <strain evidence="2">Derf</strain>
        <tissue evidence="2">Whole organism</tissue>
    </source>
</reference>
<evidence type="ECO:0000313" key="3">
    <source>
        <dbReference type="Proteomes" id="UP000790347"/>
    </source>
</evidence>
<evidence type="ECO:0000313" key="2">
    <source>
        <dbReference type="EMBL" id="KAH9526978.1"/>
    </source>
</evidence>
<dbReference type="EMBL" id="ASGP02000001">
    <property type="protein sequence ID" value="KAH9526978.1"/>
    <property type="molecule type" value="Genomic_DNA"/>
</dbReference>
<dbReference type="AlphaFoldDB" id="A0A922IA31"/>
<accession>A0A922IA31</accession>
<feature type="region of interest" description="Disordered" evidence="1">
    <location>
        <begin position="44"/>
        <end position="67"/>
    </location>
</feature>
<gene>
    <name evidence="2" type="ORF">DERF_001031</name>
</gene>
<keyword evidence="3" id="KW-1185">Reference proteome</keyword>
<feature type="region of interest" description="Disordered" evidence="1">
    <location>
        <begin position="1"/>
        <end position="23"/>
    </location>
</feature>
<reference evidence="2" key="1">
    <citation type="submission" date="2013-05" db="EMBL/GenBank/DDBJ databases">
        <authorList>
            <person name="Yim A.K.Y."/>
            <person name="Chan T.F."/>
            <person name="Ji K.M."/>
            <person name="Liu X.Y."/>
            <person name="Zhou J.W."/>
            <person name="Li R.Q."/>
            <person name="Yang K.Y."/>
            <person name="Li J."/>
            <person name="Li M."/>
            <person name="Law P.T.W."/>
            <person name="Wu Y.L."/>
            <person name="Cai Z.L."/>
            <person name="Qin H."/>
            <person name="Bao Y."/>
            <person name="Leung R.K.K."/>
            <person name="Ng P.K.S."/>
            <person name="Zou J."/>
            <person name="Zhong X.J."/>
            <person name="Ran P.X."/>
            <person name="Zhong N.S."/>
            <person name="Liu Z.G."/>
            <person name="Tsui S.K.W."/>
        </authorList>
    </citation>
    <scope>NUCLEOTIDE SEQUENCE</scope>
    <source>
        <strain evidence="2">Derf</strain>
        <tissue evidence="2">Whole organism</tissue>
    </source>
</reference>
<evidence type="ECO:0000256" key="1">
    <source>
        <dbReference type="SAM" id="MobiDB-lite"/>
    </source>
</evidence>
<organism evidence="2 3">
    <name type="scientific">Dermatophagoides farinae</name>
    <name type="common">American house dust mite</name>
    <dbReference type="NCBI Taxonomy" id="6954"/>
    <lineage>
        <taxon>Eukaryota</taxon>
        <taxon>Metazoa</taxon>
        <taxon>Ecdysozoa</taxon>
        <taxon>Arthropoda</taxon>
        <taxon>Chelicerata</taxon>
        <taxon>Arachnida</taxon>
        <taxon>Acari</taxon>
        <taxon>Acariformes</taxon>
        <taxon>Sarcoptiformes</taxon>
        <taxon>Astigmata</taxon>
        <taxon>Psoroptidia</taxon>
        <taxon>Analgoidea</taxon>
        <taxon>Pyroglyphidae</taxon>
        <taxon>Dermatophagoidinae</taxon>
        <taxon>Dermatophagoides</taxon>
    </lineage>
</organism>
<proteinExistence type="predicted"/>
<comment type="caution">
    <text evidence="2">The sequence shown here is derived from an EMBL/GenBank/DDBJ whole genome shotgun (WGS) entry which is preliminary data.</text>
</comment>
<sequence length="67" mass="7551">MNGVFPTTTTTTTTGSSMKKKSENLKSVLSSLFHKTADCRHSRHHYQHSRGCCEKKKQKSKIVNTPN</sequence>